<dbReference type="InterPro" id="IPR000330">
    <property type="entry name" value="SNF2_N"/>
</dbReference>
<dbReference type="InterPro" id="IPR014001">
    <property type="entry name" value="Helicase_ATP-bd"/>
</dbReference>
<dbReference type="Pfam" id="PF12419">
    <property type="entry name" value="DUF3670"/>
    <property type="match status" value="1"/>
</dbReference>
<protein>
    <submittedName>
        <fullName evidence="4">SNF2-related protein</fullName>
    </submittedName>
</protein>
<evidence type="ECO:0000259" key="3">
    <source>
        <dbReference type="PROSITE" id="PS51194"/>
    </source>
</evidence>
<dbReference type="SMART" id="SM00490">
    <property type="entry name" value="HELICc"/>
    <property type="match status" value="1"/>
</dbReference>
<dbReference type="OrthoDB" id="9772064at2"/>
<dbReference type="STRING" id="313628.LNTAR_10276"/>
<dbReference type="Pfam" id="PF00176">
    <property type="entry name" value="SNF2-rel_dom"/>
    <property type="match status" value="1"/>
</dbReference>
<organism evidence="4 5">
    <name type="scientific">Lentisphaera araneosa HTCC2155</name>
    <dbReference type="NCBI Taxonomy" id="313628"/>
    <lineage>
        <taxon>Bacteria</taxon>
        <taxon>Pseudomonadati</taxon>
        <taxon>Lentisphaerota</taxon>
        <taxon>Lentisphaeria</taxon>
        <taxon>Lentisphaerales</taxon>
        <taxon>Lentisphaeraceae</taxon>
        <taxon>Lentisphaera</taxon>
    </lineage>
</organism>
<evidence type="ECO:0000259" key="2">
    <source>
        <dbReference type="PROSITE" id="PS51192"/>
    </source>
</evidence>
<accession>A6DIK8</accession>
<dbReference type="InterPro" id="IPR022138">
    <property type="entry name" value="DUF3670"/>
</dbReference>
<dbReference type="AlphaFoldDB" id="A6DIK8"/>
<keyword evidence="5" id="KW-1185">Reference proteome</keyword>
<dbReference type="Pfam" id="PF00271">
    <property type="entry name" value="Helicase_C"/>
    <property type="match status" value="1"/>
</dbReference>
<dbReference type="eggNOG" id="COG0553">
    <property type="taxonomic scope" value="Bacteria"/>
</dbReference>
<dbReference type="Gene3D" id="3.40.50.300">
    <property type="entry name" value="P-loop containing nucleotide triphosphate hydrolases"/>
    <property type="match status" value="1"/>
</dbReference>
<dbReference type="SMART" id="SM00487">
    <property type="entry name" value="DEXDc"/>
    <property type="match status" value="1"/>
</dbReference>
<comment type="caution">
    <text evidence="4">The sequence shown here is derived from an EMBL/GenBank/DDBJ whole genome shotgun (WGS) entry which is preliminary data.</text>
</comment>
<evidence type="ECO:0000256" key="1">
    <source>
        <dbReference type="ARBA" id="ARBA00022801"/>
    </source>
</evidence>
<dbReference type="PROSITE" id="PS51194">
    <property type="entry name" value="HELICASE_CTER"/>
    <property type="match status" value="1"/>
</dbReference>
<gene>
    <name evidence="4" type="ORF">LNTAR_10276</name>
</gene>
<sequence length="880" mass="99711">MELDFILLANQHLQTDWRKPSKRLGKAQEELQQKTNTHFDLSPQEALFHLAFVDEFSQLSSNLHFWRRFALYFVETLRMTPSLEEFRDKQVIAPDQTQLSKLIDSAPFFSGSEYLNSDCLEFHWQALNNYFSDKIKKFKGSCSEFFQQFNPDIHLIGKIYFHLVENKKGASPFAFMATYSAGLNDQGTVRHRPLSYALTEYEKDQEKLIELLSTVQNAAEESPYLKTVLESGELFYPLGLSPEDCFTFLSEIPLYEAQGIQCRVPNWWRSGQKGASLNVSFGEKKKSLVGIESLIDFHASIHLDGLELTLEEAQEILKSSQGLSFIKGKWVTVDHDKLSKALQNWQDANELMDGDLRLGDALRLVLSNGDNLLGATVADEEVEVSCGTWLNEVLEKMRSPELLKEAKVHKDFQATLRPYQQLGLNWLTVLDSLQFGACLADDMGLGKTVQVIALLNGLRRKKTSSTSLLVVPASLIHNWAGELLKFAPKIKFAIAHPGGGDFLLGKDENIEDFNLIITTYGLVKRDKRLKEQLWHYVILDEAQAIKNAGTAQTKAVKALQSKNRLALTGTPIENSLGDLWSLFDFLNPGLLGNKKEFTRLAKSKDLSRIRQVISPYILRRLKTDKSIIVDLPDKVEINSFAELSKEQLVHYKSEVDKLREAIADSEGIQRKGLVLSSLMKFKQICNHPDQFLGGGPYKTTESGKFQRLMEICETIKEKREKVLVFTQFKEITEELAKFMESYFGHSGLVLHGSISVKKRKEMVARFQSDEYVPFFILSIKAGGTGLNLTAANHVVHFDRWWNPAVENQATDRAFRIGQKKNVMVHKFVCKGTIEEKISTMLEDKQKISDEVLSSSGEAAFITEMENDELIELFSLSGEPS</sequence>
<dbReference type="CDD" id="cd18793">
    <property type="entry name" value="SF2_C_SNF"/>
    <property type="match status" value="1"/>
</dbReference>
<dbReference type="EMBL" id="ABCK01000005">
    <property type="protein sequence ID" value="EDM28294.1"/>
    <property type="molecule type" value="Genomic_DNA"/>
</dbReference>
<keyword evidence="1" id="KW-0378">Hydrolase</keyword>
<dbReference type="Proteomes" id="UP000004947">
    <property type="component" value="Unassembled WGS sequence"/>
</dbReference>
<dbReference type="SUPFAM" id="SSF52540">
    <property type="entry name" value="P-loop containing nucleoside triphosphate hydrolases"/>
    <property type="match status" value="2"/>
</dbReference>
<dbReference type="InterPro" id="IPR049730">
    <property type="entry name" value="SNF2/RAD54-like_C"/>
</dbReference>
<dbReference type="InterPro" id="IPR038718">
    <property type="entry name" value="SNF2-like_sf"/>
</dbReference>
<dbReference type="CDD" id="cd18012">
    <property type="entry name" value="DEXQc_arch_SWI2_SNF2"/>
    <property type="match status" value="1"/>
</dbReference>
<name>A6DIK8_9BACT</name>
<dbReference type="PANTHER" id="PTHR10799">
    <property type="entry name" value="SNF2/RAD54 HELICASE FAMILY"/>
    <property type="match status" value="1"/>
</dbReference>
<dbReference type="RefSeq" id="WP_007277739.1">
    <property type="nucleotide sequence ID" value="NZ_ABCK01000005.1"/>
</dbReference>
<reference evidence="4 5" key="1">
    <citation type="journal article" date="2010" name="J. Bacteriol.">
        <title>Genome sequence of Lentisphaera araneosa HTCC2155T, the type species of the order Lentisphaerales in the phylum Lentisphaerae.</title>
        <authorList>
            <person name="Thrash J.C."/>
            <person name="Cho J.C."/>
            <person name="Vergin K.L."/>
            <person name="Morris R.M."/>
            <person name="Giovannoni S.J."/>
        </authorList>
    </citation>
    <scope>NUCLEOTIDE SEQUENCE [LARGE SCALE GENOMIC DNA]</scope>
    <source>
        <strain evidence="4 5">HTCC2155</strain>
    </source>
</reference>
<dbReference type="PROSITE" id="PS51192">
    <property type="entry name" value="HELICASE_ATP_BIND_1"/>
    <property type="match status" value="1"/>
</dbReference>
<proteinExistence type="predicted"/>
<dbReference type="GO" id="GO:0005524">
    <property type="term" value="F:ATP binding"/>
    <property type="evidence" value="ECO:0007669"/>
    <property type="project" value="InterPro"/>
</dbReference>
<feature type="domain" description="Helicase C-terminal" evidence="3">
    <location>
        <begin position="707"/>
        <end position="868"/>
    </location>
</feature>
<feature type="domain" description="Helicase ATP-binding" evidence="2">
    <location>
        <begin position="439"/>
        <end position="589"/>
    </location>
</feature>
<evidence type="ECO:0000313" key="5">
    <source>
        <dbReference type="Proteomes" id="UP000004947"/>
    </source>
</evidence>
<evidence type="ECO:0000313" key="4">
    <source>
        <dbReference type="EMBL" id="EDM28294.1"/>
    </source>
</evidence>
<dbReference type="Gene3D" id="3.40.50.10810">
    <property type="entry name" value="Tandem AAA-ATPase domain"/>
    <property type="match status" value="1"/>
</dbReference>
<dbReference type="InterPro" id="IPR027417">
    <property type="entry name" value="P-loop_NTPase"/>
</dbReference>
<dbReference type="InterPro" id="IPR001650">
    <property type="entry name" value="Helicase_C-like"/>
</dbReference>
<dbReference type="GO" id="GO:0016787">
    <property type="term" value="F:hydrolase activity"/>
    <property type="evidence" value="ECO:0007669"/>
    <property type="project" value="UniProtKB-KW"/>
</dbReference>